<protein>
    <submittedName>
        <fullName evidence="1">Uncharacterized protein</fullName>
    </submittedName>
</protein>
<comment type="caution">
    <text evidence="1">The sequence shown here is derived from an EMBL/GenBank/DDBJ whole genome shotgun (WGS) entry which is preliminary data.</text>
</comment>
<accession>A0AAE0TGG6</accession>
<dbReference type="Proteomes" id="UP001195483">
    <property type="component" value="Unassembled WGS sequence"/>
</dbReference>
<gene>
    <name evidence="1" type="ORF">CHS0354_011771</name>
</gene>
<reference evidence="1" key="2">
    <citation type="journal article" date="2021" name="Genome Biol. Evol.">
        <title>Developing a high-quality reference genome for a parasitic bivalve with doubly uniparental inheritance (Bivalvia: Unionida).</title>
        <authorList>
            <person name="Smith C.H."/>
        </authorList>
    </citation>
    <scope>NUCLEOTIDE SEQUENCE</scope>
    <source>
        <strain evidence="1">CHS0354</strain>
        <tissue evidence="1">Mantle</tissue>
    </source>
</reference>
<evidence type="ECO:0000313" key="1">
    <source>
        <dbReference type="EMBL" id="KAK3609942.1"/>
    </source>
</evidence>
<sequence length="188" mass="21994">MSTREVRSYTRPFNCHDAHCTTWQYVLKNRFFSHHFNGSDKLDVSRVLIRVSRLFEFGTERSVEKHHRSCFIRIVQICGNVWSFINLLSRTNETGFGETIVNFKKRRFHTRSHADRGEMAVIRNGERFRPLRAPIARLVLLRAFDTPLKAIAMISKAEHINIADANDGKSQNRQRVSVLWFLFTTTVL</sequence>
<organism evidence="1 2">
    <name type="scientific">Potamilus streckersoni</name>
    <dbReference type="NCBI Taxonomy" id="2493646"/>
    <lineage>
        <taxon>Eukaryota</taxon>
        <taxon>Metazoa</taxon>
        <taxon>Spiralia</taxon>
        <taxon>Lophotrochozoa</taxon>
        <taxon>Mollusca</taxon>
        <taxon>Bivalvia</taxon>
        <taxon>Autobranchia</taxon>
        <taxon>Heteroconchia</taxon>
        <taxon>Palaeoheterodonta</taxon>
        <taxon>Unionida</taxon>
        <taxon>Unionoidea</taxon>
        <taxon>Unionidae</taxon>
        <taxon>Ambleminae</taxon>
        <taxon>Lampsilini</taxon>
        <taxon>Potamilus</taxon>
    </lineage>
</organism>
<keyword evidence="2" id="KW-1185">Reference proteome</keyword>
<dbReference type="AlphaFoldDB" id="A0AAE0TGG6"/>
<evidence type="ECO:0000313" key="2">
    <source>
        <dbReference type="Proteomes" id="UP001195483"/>
    </source>
</evidence>
<name>A0AAE0TGG6_9BIVA</name>
<dbReference type="EMBL" id="JAEAOA010000720">
    <property type="protein sequence ID" value="KAK3609942.1"/>
    <property type="molecule type" value="Genomic_DNA"/>
</dbReference>
<reference evidence="1" key="3">
    <citation type="submission" date="2023-05" db="EMBL/GenBank/DDBJ databases">
        <authorList>
            <person name="Smith C.H."/>
        </authorList>
    </citation>
    <scope>NUCLEOTIDE SEQUENCE</scope>
    <source>
        <strain evidence="1">CHS0354</strain>
        <tissue evidence="1">Mantle</tissue>
    </source>
</reference>
<proteinExistence type="predicted"/>
<reference evidence="1" key="1">
    <citation type="journal article" date="2021" name="Genome Biol. Evol.">
        <title>A High-Quality Reference Genome for a Parasitic Bivalve with Doubly Uniparental Inheritance (Bivalvia: Unionida).</title>
        <authorList>
            <person name="Smith C.H."/>
        </authorList>
    </citation>
    <scope>NUCLEOTIDE SEQUENCE</scope>
    <source>
        <strain evidence="1">CHS0354</strain>
    </source>
</reference>